<dbReference type="HOGENOM" id="CLU_3186479_0_0_3"/>
<dbReference type="OrthoDB" id="5769308at2"/>
<organism evidence="1 2">
    <name type="scientific">Nostoc azollae (strain 0708)</name>
    <name type="common">Anabaena azollae (strain 0708)</name>
    <dbReference type="NCBI Taxonomy" id="551115"/>
    <lineage>
        <taxon>Bacteria</taxon>
        <taxon>Bacillati</taxon>
        <taxon>Cyanobacteriota</taxon>
        <taxon>Cyanophyceae</taxon>
        <taxon>Nostocales</taxon>
        <taxon>Nostocaceae</taxon>
        <taxon>Trichormus</taxon>
    </lineage>
</organism>
<dbReference type="RefSeq" id="WP_013192509.1">
    <property type="nucleotide sequence ID" value="NC_014248.1"/>
</dbReference>
<protein>
    <submittedName>
        <fullName evidence="1">Uncharacterized protein</fullName>
    </submittedName>
</protein>
<keyword evidence="2" id="KW-1185">Reference proteome</keyword>
<sequence length="46" mass="5194">MNLSTTLKNQLTVDLQGIHQLSLNLVGKKTGLSPNLFPHICHYYLE</sequence>
<dbReference type="EMBL" id="CP002059">
    <property type="protein sequence ID" value="ADI65497.1"/>
    <property type="molecule type" value="Genomic_DNA"/>
</dbReference>
<reference evidence="1 2" key="1">
    <citation type="journal article" date="2010" name="PLoS ONE">
        <title>Genome erosion in a nitrogen-fixing vertically transmitted endosymbiotic multicellular cyanobacterium.</title>
        <authorList>
            <person name="Ran L."/>
            <person name="Larsson J."/>
            <person name="Vigil-Stenman T."/>
            <person name="Nylander J.A."/>
            <person name="Ininbergs K."/>
            <person name="Zheng W.W."/>
            <person name="Lapidus A."/>
            <person name="Lowry S."/>
            <person name="Haselkorn R."/>
            <person name="Bergman B."/>
        </authorList>
    </citation>
    <scope>NUCLEOTIDE SEQUENCE [LARGE SCALE GENOMIC DNA]</scope>
    <source>
        <strain evidence="1 2">0708</strain>
    </source>
</reference>
<proteinExistence type="predicted"/>
<name>D7E5D7_NOSA0</name>
<dbReference type="Proteomes" id="UP000001511">
    <property type="component" value="Chromosome"/>
</dbReference>
<dbReference type="AlphaFoldDB" id="D7E5D7"/>
<evidence type="ECO:0000313" key="2">
    <source>
        <dbReference type="Proteomes" id="UP000001511"/>
    </source>
</evidence>
<accession>D7E5D7</accession>
<evidence type="ECO:0000313" key="1">
    <source>
        <dbReference type="EMBL" id="ADI65497.1"/>
    </source>
</evidence>
<dbReference type="KEGG" id="naz:Aazo_4029"/>
<gene>
    <name evidence="1" type="ordered locus">Aazo_4029</name>
</gene>